<dbReference type="Gene3D" id="3.30.70.2520">
    <property type="match status" value="1"/>
</dbReference>
<dbReference type="Gene3D" id="3.30.43.10">
    <property type="entry name" value="Uridine Diphospho-n-acetylenolpyruvylglucosamine Reductase, domain 2"/>
    <property type="match status" value="1"/>
</dbReference>
<feature type="domain" description="FAD-binding PCMH-type" evidence="6">
    <location>
        <begin position="17"/>
        <end position="186"/>
    </location>
</feature>
<dbReference type="RefSeq" id="WP_233698144.1">
    <property type="nucleotide sequence ID" value="NZ_JAJNBZ010000020.1"/>
</dbReference>
<keyword evidence="8" id="KW-1185">Reference proteome</keyword>
<organism evidence="7 8">
    <name type="scientific">Paenibacillus profundus</name>
    <dbReference type="NCBI Taxonomy" id="1173085"/>
    <lineage>
        <taxon>Bacteria</taxon>
        <taxon>Bacillati</taxon>
        <taxon>Bacillota</taxon>
        <taxon>Bacilli</taxon>
        <taxon>Bacillales</taxon>
        <taxon>Paenibacillaceae</taxon>
        <taxon>Paenibacillus</taxon>
    </lineage>
</organism>
<name>A0ABS8YIP6_9BACL</name>
<dbReference type="PROSITE" id="PS51387">
    <property type="entry name" value="FAD_PCMH"/>
    <property type="match status" value="1"/>
</dbReference>
<dbReference type="Pfam" id="PF04030">
    <property type="entry name" value="ALO"/>
    <property type="match status" value="1"/>
</dbReference>
<comment type="caution">
    <text evidence="7">The sequence shown here is derived from an EMBL/GenBank/DDBJ whole genome shotgun (WGS) entry which is preliminary data.</text>
</comment>
<evidence type="ECO:0000259" key="6">
    <source>
        <dbReference type="PROSITE" id="PS51387"/>
    </source>
</evidence>
<comment type="pathway">
    <text evidence="1">Cofactor biosynthesis; L-ascorbate biosynthesis.</text>
</comment>
<dbReference type="Pfam" id="PF01565">
    <property type="entry name" value="FAD_binding_4"/>
    <property type="match status" value="1"/>
</dbReference>
<keyword evidence="4" id="KW-0060">Ascorbate biosynthesis</keyword>
<evidence type="ECO:0000313" key="8">
    <source>
        <dbReference type="Proteomes" id="UP001199916"/>
    </source>
</evidence>
<dbReference type="InterPro" id="IPR006094">
    <property type="entry name" value="Oxid_FAD_bind_N"/>
</dbReference>
<evidence type="ECO:0000313" key="7">
    <source>
        <dbReference type="EMBL" id="MCE5171778.1"/>
    </source>
</evidence>
<sequence length="435" mass="49522">MKSASQPLHWSNWSGTVQCDPEQMLRPDTEEEVSELVQAAARQGKTVRIIGSGHSFTPLGETSEWMVQLDRMQGIRELNEAEGTATVYAGTRLKDLGELLFANGWAQENLGDINRQTIGGAIGTGTHGTGARYGSLATQAVRFRAVLGDGSIVNVDASHPDWFKAMQVSLGAFGIITEVTLRVVPAKRKRLTSFRTTLEETLAQLNEWRDQHEHFEFFWFPHTSGSQVKTMNSTEEEVTPNRRWNEWSKYVVENGLFWGMSEACRLMPSLSKRVSSVSARFVPVFDEVGYGHRLFVTPRLVKFNEMEYSVPAEAMRGALLDIQRAVQKHRFAVHFPVECRYVRGDDIWLSPAYGRDSAYIAVHMYKGMPFQAYFQEMERILLHYGGRPHWGKWHSLTAEQLRPLYPKWDQAMTIRGQCDPDGILMNRYVRRVLGE</sequence>
<dbReference type="InterPro" id="IPR016171">
    <property type="entry name" value="Vanillyl_alc_oxidase_C-sub2"/>
</dbReference>
<evidence type="ECO:0000256" key="5">
    <source>
        <dbReference type="ARBA" id="ARBA00023002"/>
    </source>
</evidence>
<proteinExistence type="inferred from homology"/>
<dbReference type="NCBIfam" id="TIGR01679">
    <property type="entry name" value="bact_FAD_ox"/>
    <property type="match status" value="1"/>
</dbReference>
<dbReference type="Gene3D" id="1.10.45.10">
    <property type="entry name" value="Vanillyl-alcohol Oxidase, Chain A, domain 4"/>
    <property type="match status" value="1"/>
</dbReference>
<dbReference type="PANTHER" id="PTHR43762:SF1">
    <property type="entry name" value="D-ARABINONO-1,4-LACTONE OXIDASE"/>
    <property type="match status" value="1"/>
</dbReference>
<gene>
    <name evidence="7" type="ORF">LQV63_21090</name>
</gene>
<dbReference type="InterPro" id="IPR016169">
    <property type="entry name" value="FAD-bd_PCMH_sub2"/>
</dbReference>
<dbReference type="SUPFAM" id="SSF56176">
    <property type="entry name" value="FAD-binding/transporter-associated domain-like"/>
    <property type="match status" value="1"/>
</dbReference>
<comment type="similarity">
    <text evidence="2">Belongs to the oxygen-dependent FAD-linked oxidoreductase family.</text>
</comment>
<dbReference type="Proteomes" id="UP001199916">
    <property type="component" value="Unassembled WGS sequence"/>
</dbReference>
<evidence type="ECO:0000256" key="1">
    <source>
        <dbReference type="ARBA" id="ARBA00005147"/>
    </source>
</evidence>
<dbReference type="InterPro" id="IPR010031">
    <property type="entry name" value="FAD_lactone_oxidase-like"/>
</dbReference>
<dbReference type="Gene3D" id="3.30.465.10">
    <property type="match status" value="1"/>
</dbReference>
<keyword evidence="5" id="KW-0560">Oxidoreductase</keyword>
<dbReference type="InterPro" id="IPR036318">
    <property type="entry name" value="FAD-bd_PCMH-like_sf"/>
</dbReference>
<dbReference type="InterPro" id="IPR016167">
    <property type="entry name" value="FAD-bd_PCMH_sub1"/>
</dbReference>
<dbReference type="InterPro" id="IPR006093">
    <property type="entry name" value="Oxy_OxRdtase_FAD_BS"/>
</dbReference>
<evidence type="ECO:0000256" key="3">
    <source>
        <dbReference type="ARBA" id="ARBA00022630"/>
    </source>
</evidence>
<keyword evidence="3" id="KW-0285">Flavoprotein</keyword>
<evidence type="ECO:0000256" key="2">
    <source>
        <dbReference type="ARBA" id="ARBA00005466"/>
    </source>
</evidence>
<dbReference type="PIRSF" id="PIRSF000136">
    <property type="entry name" value="LGO_GLO"/>
    <property type="match status" value="1"/>
</dbReference>
<protein>
    <submittedName>
        <fullName evidence="7">FAD-binding protein</fullName>
    </submittedName>
</protein>
<dbReference type="PROSITE" id="PS00862">
    <property type="entry name" value="OX2_COVAL_FAD"/>
    <property type="match status" value="1"/>
</dbReference>
<dbReference type="InterPro" id="IPR007173">
    <property type="entry name" value="ALO_C"/>
</dbReference>
<accession>A0ABS8YIP6</accession>
<reference evidence="7 8" key="1">
    <citation type="submission" date="2021-11" db="EMBL/GenBank/DDBJ databases">
        <title>Draft genome sequence of Paenibacillus profundus YoMME, a new Gram-positive bacteria with exoelectrogenic properties.</title>
        <authorList>
            <person name="Hubenova Y."/>
            <person name="Hubenova E."/>
            <person name="Manasiev Y."/>
            <person name="Peykov S."/>
            <person name="Mitov M."/>
        </authorList>
    </citation>
    <scope>NUCLEOTIDE SEQUENCE [LARGE SCALE GENOMIC DNA]</scope>
    <source>
        <strain evidence="7 8">YoMME</strain>
    </source>
</reference>
<dbReference type="InterPro" id="IPR016166">
    <property type="entry name" value="FAD-bd_PCMH"/>
</dbReference>
<dbReference type="PANTHER" id="PTHR43762">
    <property type="entry name" value="L-GULONOLACTONE OXIDASE"/>
    <property type="match status" value="1"/>
</dbReference>
<dbReference type="EMBL" id="JAJNBZ010000020">
    <property type="protein sequence ID" value="MCE5171778.1"/>
    <property type="molecule type" value="Genomic_DNA"/>
</dbReference>
<evidence type="ECO:0000256" key="4">
    <source>
        <dbReference type="ARBA" id="ARBA00022644"/>
    </source>
</evidence>